<dbReference type="Proteomes" id="UP000535406">
    <property type="component" value="Unassembled WGS sequence"/>
</dbReference>
<dbReference type="InterPro" id="IPR010064">
    <property type="entry name" value="HK97-gp10_tail"/>
</dbReference>
<dbReference type="RefSeq" id="WP_184145388.1">
    <property type="nucleotide sequence ID" value="NZ_JACHIK010000013.1"/>
</dbReference>
<gene>
    <name evidence="1" type="ORF">HNQ66_003442</name>
</gene>
<comment type="caution">
    <text evidence="1">The sequence shown here is derived from an EMBL/GenBank/DDBJ whole genome shotgun (WGS) entry which is preliminary data.</text>
</comment>
<evidence type="ECO:0000313" key="1">
    <source>
        <dbReference type="EMBL" id="MBB5044029.1"/>
    </source>
</evidence>
<evidence type="ECO:0000313" key="2">
    <source>
        <dbReference type="Proteomes" id="UP000535406"/>
    </source>
</evidence>
<proteinExistence type="predicted"/>
<protein>
    <submittedName>
        <fullName evidence="1">HK97 gp10 family phage protein</fullName>
    </submittedName>
</protein>
<name>A0A7W8DVH4_9HYPH</name>
<dbReference type="EMBL" id="JACHIK010000013">
    <property type="protein sequence ID" value="MBB5044029.1"/>
    <property type="molecule type" value="Genomic_DNA"/>
</dbReference>
<dbReference type="AlphaFoldDB" id="A0A7W8DVH4"/>
<dbReference type="Pfam" id="PF04883">
    <property type="entry name" value="HK97-gp10_like"/>
    <property type="match status" value="1"/>
</dbReference>
<sequence>MAKTLQGWERLQRRLKAIPEAVRKAAVLELERQAADMVETMQSLAPVADGDLRDSIVATPAGRSTPPYSQPGGATVVPELSVLITAGNSEVRYPHLVEFGTKSHEIKAKMAPALRLHGGRFAESVQHPGAAAHPFFFPGYRMSKQKTARAVKRAMAKAIKESKRVN</sequence>
<keyword evidence="2" id="KW-1185">Reference proteome</keyword>
<organism evidence="1 2">
    <name type="scientific">Shinella fusca</name>
    <dbReference type="NCBI Taxonomy" id="544480"/>
    <lineage>
        <taxon>Bacteria</taxon>
        <taxon>Pseudomonadati</taxon>
        <taxon>Pseudomonadota</taxon>
        <taxon>Alphaproteobacteria</taxon>
        <taxon>Hyphomicrobiales</taxon>
        <taxon>Rhizobiaceae</taxon>
        <taxon>Shinella</taxon>
    </lineage>
</organism>
<reference evidence="1 2" key="1">
    <citation type="submission" date="2020-08" db="EMBL/GenBank/DDBJ databases">
        <title>Genomic Encyclopedia of Type Strains, Phase IV (KMG-IV): sequencing the most valuable type-strain genomes for metagenomic binning, comparative biology and taxonomic classification.</title>
        <authorList>
            <person name="Goeker M."/>
        </authorList>
    </citation>
    <scope>NUCLEOTIDE SEQUENCE [LARGE SCALE GENOMIC DNA]</scope>
    <source>
        <strain evidence="1 2">DSM 21319</strain>
    </source>
</reference>
<accession>A0A7W8DVH4</accession>